<accession>A0A518CX92</accession>
<dbReference type="Gene3D" id="3.30.2010.20">
    <property type="match status" value="1"/>
</dbReference>
<gene>
    <name evidence="1" type="ORF">Pla163_09460</name>
</gene>
<dbReference type="InterPro" id="IPR010428">
    <property type="entry name" value="Zincin_1"/>
</dbReference>
<evidence type="ECO:0000313" key="1">
    <source>
        <dbReference type="EMBL" id="QDU83845.1"/>
    </source>
</evidence>
<dbReference type="InterPro" id="IPR011990">
    <property type="entry name" value="TPR-like_helical_dom_sf"/>
</dbReference>
<name>A0A518CX92_9BACT</name>
<reference evidence="1 2" key="1">
    <citation type="submission" date="2019-02" db="EMBL/GenBank/DDBJ databases">
        <title>Deep-cultivation of Planctomycetes and their phenomic and genomic characterization uncovers novel biology.</title>
        <authorList>
            <person name="Wiegand S."/>
            <person name="Jogler M."/>
            <person name="Boedeker C."/>
            <person name="Pinto D."/>
            <person name="Vollmers J."/>
            <person name="Rivas-Marin E."/>
            <person name="Kohn T."/>
            <person name="Peeters S.H."/>
            <person name="Heuer A."/>
            <person name="Rast P."/>
            <person name="Oberbeckmann S."/>
            <person name="Bunk B."/>
            <person name="Jeske O."/>
            <person name="Meyerdierks A."/>
            <person name="Storesund J.E."/>
            <person name="Kallscheuer N."/>
            <person name="Luecker S."/>
            <person name="Lage O.M."/>
            <person name="Pohl T."/>
            <person name="Merkel B.J."/>
            <person name="Hornburger P."/>
            <person name="Mueller R.-W."/>
            <person name="Bruemmer F."/>
            <person name="Labrenz M."/>
            <person name="Spormann A.M."/>
            <person name="Op den Camp H."/>
            <person name="Overmann J."/>
            <person name="Amann R."/>
            <person name="Jetten M.S.M."/>
            <person name="Mascher T."/>
            <person name="Medema M.H."/>
            <person name="Devos D.P."/>
            <person name="Kaster A.-K."/>
            <person name="Ovreas L."/>
            <person name="Rohde M."/>
            <person name="Galperin M.Y."/>
            <person name="Jogler C."/>
        </authorList>
    </citation>
    <scope>NUCLEOTIDE SEQUENCE [LARGE SCALE GENOMIC DNA]</scope>
    <source>
        <strain evidence="1 2">Pla163</strain>
    </source>
</reference>
<proteinExistence type="predicted"/>
<dbReference type="OrthoDB" id="9806895at2"/>
<evidence type="ECO:0000313" key="2">
    <source>
        <dbReference type="Proteomes" id="UP000319342"/>
    </source>
</evidence>
<dbReference type="EMBL" id="CP036290">
    <property type="protein sequence ID" value="QDU83845.1"/>
    <property type="molecule type" value="Genomic_DNA"/>
</dbReference>
<dbReference type="SUPFAM" id="SSF55486">
    <property type="entry name" value="Metalloproteases ('zincins'), catalytic domain"/>
    <property type="match status" value="1"/>
</dbReference>
<dbReference type="SUPFAM" id="SSF48452">
    <property type="entry name" value="TPR-like"/>
    <property type="match status" value="1"/>
</dbReference>
<dbReference type="Gene3D" id="1.25.40.10">
    <property type="entry name" value="Tetratricopeptide repeat domain"/>
    <property type="match status" value="1"/>
</dbReference>
<dbReference type="AlphaFoldDB" id="A0A518CX92"/>
<dbReference type="Pfam" id="PF06262">
    <property type="entry name" value="Zincin_1"/>
    <property type="match status" value="1"/>
</dbReference>
<sequence length="267" mass="28921">MTPDPFTDEELDAPWALLDEGRASEVLSILTQLDDDDRPHPEAGALTALALCDLGDLDAAERALELAEIESGEDTGAVTNLVLARAEVDLLRWRPEDARAAFERLEADEPSVSTRLRLSLCADLLGDPDAGLEWQRRAGELMEGAFTVLDGAAFDQVVDAAVRELPPRFAARLDDVPVLVEPVPGPGAAGPDVPPDTLGLFRGVSDLDGSFEGFADLPPAIHLYQRNLERRALDVDELREEIRITLFHELAHLLGFDEDGVDAMGLA</sequence>
<dbReference type="InterPro" id="IPR038555">
    <property type="entry name" value="Zincin_1_sf"/>
</dbReference>
<dbReference type="CDD" id="cd12952">
    <property type="entry name" value="MMP_ACEL2062"/>
    <property type="match status" value="1"/>
</dbReference>
<organism evidence="1 2">
    <name type="scientific">Rohdeia mirabilis</name>
    <dbReference type="NCBI Taxonomy" id="2528008"/>
    <lineage>
        <taxon>Bacteria</taxon>
        <taxon>Pseudomonadati</taxon>
        <taxon>Planctomycetota</taxon>
        <taxon>Planctomycetia</taxon>
        <taxon>Planctomycetia incertae sedis</taxon>
        <taxon>Rohdeia</taxon>
    </lineage>
</organism>
<keyword evidence="2" id="KW-1185">Reference proteome</keyword>
<protein>
    <submittedName>
        <fullName evidence="1">Possibl zinc metallo-peptidase</fullName>
    </submittedName>
</protein>
<dbReference type="RefSeq" id="WP_145184286.1">
    <property type="nucleotide sequence ID" value="NZ_CP036290.1"/>
</dbReference>
<dbReference type="Proteomes" id="UP000319342">
    <property type="component" value="Chromosome"/>
</dbReference>